<dbReference type="SUPFAM" id="SSF69593">
    <property type="entry name" value="Glycerol-3-phosphate (1)-acyltransferase"/>
    <property type="match status" value="1"/>
</dbReference>
<evidence type="ECO:0000313" key="2">
    <source>
        <dbReference type="EMBL" id="TWI38017.1"/>
    </source>
</evidence>
<gene>
    <name evidence="2" type="ORF">IQ24_00151</name>
</gene>
<keyword evidence="2" id="KW-0808">Transferase</keyword>
<dbReference type="OrthoDB" id="1113830at2"/>
<accession>A0A562P0M9</accession>
<sequence>MNAREEMQRRLDPLIHERAPWLFSGKWHHELARSSLMWLLRYGPTVELAAEYRDLPVDEIMRRLANLIVRDVWIEGFEHIPATGPALIVANHPTGIADGVVLNALISAVRNDLFIYANHDIMRVLPQFEDLIAPVEWRIEKRSHAKTRLTMDYTRNALGRGRIGLIFPSGRLAKRHGLTLHERPWMASAVMIARKFDVPVIPLNIRARNSALFYLLDAIHPTVRDVTLFNEVLNKASQPYRITIGQAIQPSSLPKNSEEGIAILREATLSLPPPGNDALRFDKLRNMATRPALRRAPAKGKP</sequence>
<keyword evidence="2" id="KW-0012">Acyltransferase</keyword>
<reference evidence="2 3" key="1">
    <citation type="journal article" date="2015" name="Stand. Genomic Sci.">
        <title>Genomic Encyclopedia of Bacterial and Archaeal Type Strains, Phase III: the genomes of soil and plant-associated and newly described type strains.</title>
        <authorList>
            <person name="Whitman W.B."/>
            <person name="Woyke T."/>
            <person name="Klenk H.P."/>
            <person name="Zhou Y."/>
            <person name="Lilburn T.G."/>
            <person name="Beck B.J."/>
            <person name="De Vos P."/>
            <person name="Vandamme P."/>
            <person name="Eisen J.A."/>
            <person name="Garrity G."/>
            <person name="Hugenholtz P."/>
            <person name="Kyrpides N.C."/>
        </authorList>
    </citation>
    <scope>NUCLEOTIDE SEQUENCE [LARGE SCALE GENOMIC DNA]</scope>
    <source>
        <strain evidence="2 3">CGMCC 1.5364</strain>
    </source>
</reference>
<dbReference type="GO" id="GO:0016746">
    <property type="term" value="F:acyltransferase activity"/>
    <property type="evidence" value="ECO:0007669"/>
    <property type="project" value="UniProtKB-KW"/>
</dbReference>
<dbReference type="Pfam" id="PF01553">
    <property type="entry name" value="Acyltransferase"/>
    <property type="match status" value="1"/>
</dbReference>
<keyword evidence="3" id="KW-1185">Reference proteome</keyword>
<dbReference type="InterPro" id="IPR002123">
    <property type="entry name" value="Plipid/glycerol_acylTrfase"/>
</dbReference>
<dbReference type="EMBL" id="VLKU01000001">
    <property type="protein sequence ID" value="TWI38017.1"/>
    <property type="molecule type" value="Genomic_DNA"/>
</dbReference>
<protein>
    <submittedName>
        <fullName evidence="2">Acyltransferase-like protein</fullName>
    </submittedName>
</protein>
<dbReference type="SMART" id="SM00563">
    <property type="entry name" value="PlsC"/>
    <property type="match status" value="1"/>
</dbReference>
<feature type="domain" description="Phospholipid/glycerol acyltransferase" evidence="1">
    <location>
        <begin position="86"/>
        <end position="208"/>
    </location>
</feature>
<proteinExistence type="predicted"/>
<dbReference type="AlphaFoldDB" id="A0A562P0M9"/>
<name>A0A562P0M9_9RHOB</name>
<comment type="caution">
    <text evidence="2">The sequence shown here is derived from an EMBL/GenBank/DDBJ whole genome shotgun (WGS) entry which is preliminary data.</text>
</comment>
<dbReference type="Proteomes" id="UP000316225">
    <property type="component" value="Unassembled WGS sequence"/>
</dbReference>
<evidence type="ECO:0000313" key="3">
    <source>
        <dbReference type="Proteomes" id="UP000316225"/>
    </source>
</evidence>
<organism evidence="2 3">
    <name type="scientific">Paracoccus sulfuroxidans</name>
    <dbReference type="NCBI Taxonomy" id="384678"/>
    <lineage>
        <taxon>Bacteria</taxon>
        <taxon>Pseudomonadati</taxon>
        <taxon>Pseudomonadota</taxon>
        <taxon>Alphaproteobacteria</taxon>
        <taxon>Rhodobacterales</taxon>
        <taxon>Paracoccaceae</taxon>
        <taxon>Paracoccus</taxon>
    </lineage>
</organism>
<evidence type="ECO:0000259" key="1">
    <source>
        <dbReference type="SMART" id="SM00563"/>
    </source>
</evidence>